<dbReference type="PANTHER" id="PTHR30468">
    <property type="entry name" value="ALPHA-KETOGLUTARATE-DEPENDENT SULFONATE DIOXYGENASE"/>
    <property type="match status" value="1"/>
</dbReference>
<feature type="domain" description="TauD/TfdA-like" evidence="7">
    <location>
        <begin position="25"/>
        <end position="277"/>
    </location>
</feature>
<accession>A0A4V2FTN3</accession>
<keyword evidence="9" id="KW-1185">Reference proteome</keyword>
<dbReference type="SUPFAM" id="SSF51197">
    <property type="entry name" value="Clavaminate synthase-like"/>
    <property type="match status" value="1"/>
</dbReference>
<dbReference type="GO" id="GO:0046872">
    <property type="term" value="F:metal ion binding"/>
    <property type="evidence" value="ECO:0007669"/>
    <property type="project" value="UniProtKB-KW"/>
</dbReference>
<evidence type="ECO:0000313" key="9">
    <source>
        <dbReference type="Proteomes" id="UP000293398"/>
    </source>
</evidence>
<dbReference type="Pfam" id="PF02668">
    <property type="entry name" value="TauD"/>
    <property type="match status" value="1"/>
</dbReference>
<dbReference type="InterPro" id="IPR042098">
    <property type="entry name" value="TauD-like_sf"/>
</dbReference>
<keyword evidence="4 8" id="KW-0223">Dioxygenase</keyword>
<gene>
    <name evidence="8" type="ORF">EV681_0543</name>
</gene>
<organism evidence="8 9">
    <name type="scientific">Advenella incenata</name>
    <dbReference type="NCBI Taxonomy" id="267800"/>
    <lineage>
        <taxon>Bacteria</taxon>
        <taxon>Pseudomonadati</taxon>
        <taxon>Pseudomonadota</taxon>
        <taxon>Betaproteobacteria</taxon>
        <taxon>Burkholderiales</taxon>
        <taxon>Alcaligenaceae</taxon>
    </lineage>
</organism>
<keyword evidence="5" id="KW-0560">Oxidoreductase</keyword>
<dbReference type="OrthoDB" id="8893262at2"/>
<evidence type="ECO:0000259" key="7">
    <source>
        <dbReference type="Pfam" id="PF02668"/>
    </source>
</evidence>
<comment type="cofactor">
    <cofactor evidence="1">
        <name>Fe(2+)</name>
        <dbReference type="ChEBI" id="CHEBI:29033"/>
    </cofactor>
</comment>
<evidence type="ECO:0000256" key="6">
    <source>
        <dbReference type="ARBA" id="ARBA00023004"/>
    </source>
</evidence>
<evidence type="ECO:0000256" key="5">
    <source>
        <dbReference type="ARBA" id="ARBA00023002"/>
    </source>
</evidence>
<dbReference type="Gene3D" id="3.60.130.10">
    <property type="entry name" value="Clavaminate synthase-like"/>
    <property type="match status" value="1"/>
</dbReference>
<keyword evidence="3" id="KW-0479">Metal-binding</keyword>
<evidence type="ECO:0000256" key="4">
    <source>
        <dbReference type="ARBA" id="ARBA00022964"/>
    </source>
</evidence>
<dbReference type="RefSeq" id="WP_128393807.1">
    <property type="nucleotide sequence ID" value="NZ_SHKO01000001.1"/>
</dbReference>
<dbReference type="PANTHER" id="PTHR30468:SF5">
    <property type="entry name" value="ALPHA-KETOGLUTARATE-DEPENDENT SULFATE ESTER DIOXYGENASE"/>
    <property type="match status" value="1"/>
</dbReference>
<evidence type="ECO:0000256" key="3">
    <source>
        <dbReference type="ARBA" id="ARBA00022723"/>
    </source>
</evidence>
<dbReference type="InterPro" id="IPR051323">
    <property type="entry name" value="AtsK-like"/>
</dbReference>
<evidence type="ECO:0000313" key="8">
    <source>
        <dbReference type="EMBL" id="RZT98765.1"/>
    </source>
</evidence>
<reference evidence="8 9" key="1">
    <citation type="submission" date="2019-02" db="EMBL/GenBank/DDBJ databases">
        <title>Genomic Encyclopedia of Type Strains, Phase IV (KMG-IV): sequencing the most valuable type-strain genomes for metagenomic binning, comparative biology and taxonomic classification.</title>
        <authorList>
            <person name="Goeker M."/>
        </authorList>
    </citation>
    <scope>NUCLEOTIDE SEQUENCE [LARGE SCALE GENOMIC DNA]</scope>
    <source>
        <strain evidence="8 9">DSM 23814</strain>
    </source>
</reference>
<dbReference type="Proteomes" id="UP000293398">
    <property type="component" value="Unassembled WGS sequence"/>
</dbReference>
<keyword evidence="6" id="KW-0408">Iron</keyword>
<evidence type="ECO:0000256" key="1">
    <source>
        <dbReference type="ARBA" id="ARBA00001954"/>
    </source>
</evidence>
<proteinExistence type="inferred from homology"/>
<name>A0A4V2FTN3_9BURK</name>
<protein>
    <submittedName>
        <fullName evidence="8">Taurine dioxygenase</fullName>
    </submittedName>
</protein>
<sequence length="323" mass="35964">MSYVLEATDAQAVATAPLPTTQLSITPLTAHIGAQIDGLDLRFTLTPTQIAGIRAALLKWKVIFFRNQYLSHEQHVAFSRQFGQLTVGHPVFGYVQGHPEVYSVGRNRKANRFDGQRLVRPWTGWHTDVTAAVNPPFASILRGVTIPPYSGDTQWTNLVAAYRGLSPTLRAFVDTLVGEHRFAPPEGAQPKTAFEQDVRKRPLVSHHPLVRVHPESGERALYVSPSFLKNIVGLAPRESEQLLQLLFEHVIRPEYTVRFKWEPGSIAFWDNRSTAHLPPVDIFDTAFDRQLYRTTLVGDIPVGPDGSSSVAIEGEPVLAHRAD</sequence>
<dbReference type="GO" id="GO:0005737">
    <property type="term" value="C:cytoplasm"/>
    <property type="evidence" value="ECO:0007669"/>
    <property type="project" value="TreeGrafter"/>
</dbReference>
<evidence type="ECO:0000256" key="2">
    <source>
        <dbReference type="ARBA" id="ARBA00005896"/>
    </source>
</evidence>
<comment type="caution">
    <text evidence="8">The sequence shown here is derived from an EMBL/GenBank/DDBJ whole genome shotgun (WGS) entry which is preliminary data.</text>
</comment>
<comment type="similarity">
    <text evidence="2">Belongs to the TfdA dioxygenase family.</text>
</comment>
<dbReference type="AlphaFoldDB" id="A0A4V2FTN3"/>
<dbReference type="InterPro" id="IPR003819">
    <property type="entry name" value="TauD/TfdA-like"/>
</dbReference>
<dbReference type="GO" id="GO:0016706">
    <property type="term" value="F:2-oxoglutarate-dependent dioxygenase activity"/>
    <property type="evidence" value="ECO:0007669"/>
    <property type="project" value="TreeGrafter"/>
</dbReference>
<dbReference type="EMBL" id="SHKO01000001">
    <property type="protein sequence ID" value="RZT98765.1"/>
    <property type="molecule type" value="Genomic_DNA"/>
</dbReference>